<dbReference type="Gene3D" id="3.90.320.10">
    <property type="match status" value="1"/>
</dbReference>
<feature type="domain" description="UvrD-like helicase C-terminal" evidence="15">
    <location>
        <begin position="343"/>
        <end position="658"/>
    </location>
</feature>
<dbReference type="EC" id="5.6.2.4" evidence="12"/>
<evidence type="ECO:0000256" key="1">
    <source>
        <dbReference type="ARBA" id="ARBA00022722"/>
    </source>
</evidence>
<keyword evidence="4" id="KW-0378">Hydrolase</keyword>
<feature type="domain" description="UvrD-like helicase ATP-binding" evidence="14">
    <location>
        <begin position="13"/>
        <end position="342"/>
    </location>
</feature>
<dbReference type="InterPro" id="IPR014017">
    <property type="entry name" value="DNA_helicase_UvrD-like_C"/>
</dbReference>
<dbReference type="Gene3D" id="1.10.486.10">
    <property type="entry name" value="PCRA, domain 4"/>
    <property type="match status" value="1"/>
</dbReference>
<evidence type="ECO:0000256" key="12">
    <source>
        <dbReference type="ARBA" id="ARBA00034808"/>
    </source>
</evidence>
<dbReference type="InterPro" id="IPR027417">
    <property type="entry name" value="P-loop_NTPase"/>
</dbReference>
<dbReference type="Pfam" id="PF00580">
    <property type="entry name" value="UvrD-helicase"/>
    <property type="match status" value="1"/>
</dbReference>
<dbReference type="GO" id="GO:0005524">
    <property type="term" value="F:ATP binding"/>
    <property type="evidence" value="ECO:0007669"/>
    <property type="project" value="UniProtKB-KW"/>
</dbReference>
<keyword evidence="10" id="KW-0413">Isomerase</keyword>
<evidence type="ECO:0000256" key="6">
    <source>
        <dbReference type="ARBA" id="ARBA00022839"/>
    </source>
</evidence>
<evidence type="ECO:0000256" key="13">
    <source>
        <dbReference type="ARBA" id="ARBA00048988"/>
    </source>
</evidence>
<evidence type="ECO:0000256" key="2">
    <source>
        <dbReference type="ARBA" id="ARBA00022741"/>
    </source>
</evidence>
<dbReference type="PROSITE" id="PS51198">
    <property type="entry name" value="UVRD_HELICASE_ATP_BIND"/>
    <property type="match status" value="1"/>
</dbReference>
<dbReference type="CDD" id="cd17932">
    <property type="entry name" value="DEXQc_UvrD"/>
    <property type="match status" value="1"/>
</dbReference>
<dbReference type="PANTHER" id="PTHR11070:SF55">
    <property type="entry name" value="DNA 3'-5' HELICASE"/>
    <property type="match status" value="1"/>
</dbReference>
<dbReference type="Pfam" id="PF12705">
    <property type="entry name" value="PDDEXK_1"/>
    <property type="match status" value="1"/>
</dbReference>
<keyword evidence="2" id="KW-0547">Nucleotide-binding</keyword>
<organism evidence="16">
    <name type="scientific">freshwater metagenome</name>
    <dbReference type="NCBI Taxonomy" id="449393"/>
    <lineage>
        <taxon>unclassified sequences</taxon>
        <taxon>metagenomes</taxon>
        <taxon>ecological metagenomes</taxon>
    </lineage>
</organism>
<dbReference type="InterPro" id="IPR038726">
    <property type="entry name" value="PDDEXK_AddAB-type"/>
</dbReference>
<keyword evidence="6" id="KW-0269">Exonuclease</keyword>
<dbReference type="GO" id="GO:0004527">
    <property type="term" value="F:exonuclease activity"/>
    <property type="evidence" value="ECO:0007669"/>
    <property type="project" value="UniProtKB-KW"/>
</dbReference>
<comment type="catalytic activity">
    <reaction evidence="13">
        <text>ATP + H2O = ADP + phosphate + H(+)</text>
        <dbReference type="Rhea" id="RHEA:13065"/>
        <dbReference type="ChEBI" id="CHEBI:15377"/>
        <dbReference type="ChEBI" id="CHEBI:15378"/>
        <dbReference type="ChEBI" id="CHEBI:30616"/>
        <dbReference type="ChEBI" id="CHEBI:43474"/>
        <dbReference type="ChEBI" id="CHEBI:456216"/>
        <dbReference type="EC" id="5.6.2.4"/>
    </reaction>
</comment>
<evidence type="ECO:0000256" key="3">
    <source>
        <dbReference type="ARBA" id="ARBA00022763"/>
    </source>
</evidence>
<dbReference type="PANTHER" id="PTHR11070">
    <property type="entry name" value="UVRD / RECB / PCRA DNA HELICASE FAMILY MEMBER"/>
    <property type="match status" value="1"/>
</dbReference>
<evidence type="ECO:0000313" key="16">
    <source>
        <dbReference type="EMBL" id="CAB4917256.1"/>
    </source>
</evidence>
<dbReference type="AlphaFoldDB" id="A0A6J7HES9"/>
<dbReference type="GO" id="GO:0000725">
    <property type="term" value="P:recombinational repair"/>
    <property type="evidence" value="ECO:0007669"/>
    <property type="project" value="TreeGrafter"/>
</dbReference>
<dbReference type="InterPro" id="IPR011604">
    <property type="entry name" value="PDDEXK-like_dom_sf"/>
</dbReference>
<dbReference type="GO" id="GO:0033202">
    <property type="term" value="C:DNA helicase complex"/>
    <property type="evidence" value="ECO:0007669"/>
    <property type="project" value="TreeGrafter"/>
</dbReference>
<dbReference type="Gene3D" id="3.40.50.300">
    <property type="entry name" value="P-loop containing nucleotide triphosphate hydrolases"/>
    <property type="match status" value="4"/>
</dbReference>
<reference evidence="16" key="1">
    <citation type="submission" date="2020-05" db="EMBL/GenBank/DDBJ databases">
        <authorList>
            <person name="Chiriac C."/>
            <person name="Salcher M."/>
            <person name="Ghai R."/>
            <person name="Kavagutti S V."/>
        </authorList>
    </citation>
    <scope>NUCLEOTIDE SEQUENCE</scope>
</reference>
<dbReference type="InterPro" id="IPR011335">
    <property type="entry name" value="Restrct_endonuc-II-like"/>
</dbReference>
<proteinExistence type="predicted"/>
<comment type="catalytic activity">
    <reaction evidence="11">
        <text>Couples ATP hydrolysis with the unwinding of duplex DNA by translocating in the 3'-5' direction.</text>
        <dbReference type="EC" id="5.6.2.4"/>
    </reaction>
</comment>
<dbReference type="InterPro" id="IPR000212">
    <property type="entry name" value="DNA_helicase_UvrD/REP"/>
</dbReference>
<accession>A0A6J7HES9</accession>
<sequence>MITREQVEQVLGHALSEEQWLSTSAPLDSGVIVAGAGSGKTSVMAARVIWAVGSGQVTADQVLGLTFTRKAAAELLKRIRDGLARATELGCVAVDPENPSGDPLISTYHSFAAGVISENGIRLGIEPTADVLSPGARAELAAHVVRTADQSLGGFDRTMSVWVRDVLSLDDALADTGVDPNELMAWDAELIERLVAFGAEKPLQAAGADMLSTSRQRRALAGLVQRFRAAKHDSSRIDFADQTRLALQLANAFDDVRTLSRERHRLVLLDEYQDTSLAQRMLLQSLFSQGHPVTAVGDQCQAIYGFRGATVDNIDNFLEHFPAGVAADSAKPFSLSANRRSGPQILELANLLSAPLREAHTSVRPLAPAAAPEKGAGQLTCALFETIDDETRWVVEQVAHLGKVGGRWSDIAVLVRAREYSVEINSALVAAGIPTQIEGASELLDRPEIIELRSILEVLIDPTANVALMRLLAGPRWALGVRDLAALGARAAALIGGRHRNDTQSVAQSLVDAVVASDPSECISLLEALDVADDDSAGMPPISSAGRARLRELADELRGLRRHLDEPLQDIIGRVLAVTGLGVEAAIGDSAMIQTRAASISEFMALAATFTDSAGGASLLGFLGMLQVCEQYDINAAEVPSPVHPDAVRIMTVHKAKGLEFRHVVLPYLSTGVFPSSQGASRWPDAPSVIPWALREDRPKELPDYPVAGESPRSVQLKAFEVASRALDAREELRLAYVAVTRAESSLTMSAHWWGSRQTKPRGPSEVLTKSHAFVKAQGGEIPVWVSAPDDDATNPLLRDSGERLAFPFTPDSDTRARRLAARDAVLAYVTNPIAQGIAPITQDEALVIAEWDRNLPLLLEAALAASQSSRRVPLPDSMSASDVIRLADDPDRYLLDLARPMPRPPARAAARGTRFHAWVESRYGQQPLLLPDDLPGAADDDIESDADLQALQEAFERSDYSTRTPIAIEAPFALVLAGRVVSGRIDAVFDNNGRPEVIDWKTGRRSGLHPLQLAIYRLAWAEQHGLSVSEVDAAFLLVSSGEVDRPHSLPDREGLERILRGDG</sequence>
<dbReference type="SUPFAM" id="SSF52540">
    <property type="entry name" value="P-loop containing nucleoside triphosphate hydrolases"/>
    <property type="match status" value="1"/>
</dbReference>
<evidence type="ECO:0000256" key="8">
    <source>
        <dbReference type="ARBA" id="ARBA00023125"/>
    </source>
</evidence>
<dbReference type="InterPro" id="IPR014016">
    <property type="entry name" value="UvrD-like_ATP-bd"/>
</dbReference>
<keyword evidence="8" id="KW-0238">DNA-binding</keyword>
<name>A0A6J7HES9_9ZZZZ</name>
<keyword evidence="3" id="KW-0227">DNA damage</keyword>
<keyword evidence="1" id="KW-0540">Nuclease</keyword>
<gene>
    <name evidence="16" type="ORF">UFOPK3610_01198</name>
</gene>
<keyword evidence="5" id="KW-0347">Helicase</keyword>
<keyword evidence="9" id="KW-0234">DNA repair</keyword>
<dbReference type="Pfam" id="PF13361">
    <property type="entry name" value="UvrD_C"/>
    <property type="match status" value="1"/>
</dbReference>
<evidence type="ECO:0000259" key="14">
    <source>
        <dbReference type="PROSITE" id="PS51198"/>
    </source>
</evidence>
<dbReference type="PROSITE" id="PS51217">
    <property type="entry name" value="UVRD_HELICASE_CTER"/>
    <property type="match status" value="1"/>
</dbReference>
<evidence type="ECO:0000256" key="11">
    <source>
        <dbReference type="ARBA" id="ARBA00034617"/>
    </source>
</evidence>
<evidence type="ECO:0000256" key="4">
    <source>
        <dbReference type="ARBA" id="ARBA00022801"/>
    </source>
</evidence>
<dbReference type="SUPFAM" id="SSF52980">
    <property type="entry name" value="Restriction endonuclease-like"/>
    <property type="match status" value="1"/>
</dbReference>
<protein>
    <recommendedName>
        <fullName evidence="12">DNA 3'-5' helicase</fullName>
        <ecNumber evidence="12">5.6.2.4</ecNumber>
    </recommendedName>
</protein>
<dbReference type="GO" id="GO:0043138">
    <property type="term" value="F:3'-5' DNA helicase activity"/>
    <property type="evidence" value="ECO:0007669"/>
    <property type="project" value="UniProtKB-EC"/>
</dbReference>
<evidence type="ECO:0000256" key="9">
    <source>
        <dbReference type="ARBA" id="ARBA00023204"/>
    </source>
</evidence>
<keyword evidence="7" id="KW-0067">ATP-binding</keyword>
<dbReference type="GO" id="GO:0003677">
    <property type="term" value="F:DNA binding"/>
    <property type="evidence" value="ECO:0007669"/>
    <property type="project" value="UniProtKB-KW"/>
</dbReference>
<dbReference type="EMBL" id="CAFBMR010000047">
    <property type="protein sequence ID" value="CAB4917256.1"/>
    <property type="molecule type" value="Genomic_DNA"/>
</dbReference>
<evidence type="ECO:0000256" key="7">
    <source>
        <dbReference type="ARBA" id="ARBA00022840"/>
    </source>
</evidence>
<evidence type="ECO:0000256" key="5">
    <source>
        <dbReference type="ARBA" id="ARBA00022806"/>
    </source>
</evidence>
<evidence type="ECO:0000259" key="15">
    <source>
        <dbReference type="PROSITE" id="PS51217"/>
    </source>
</evidence>
<dbReference type="GO" id="GO:0005829">
    <property type="term" value="C:cytosol"/>
    <property type="evidence" value="ECO:0007669"/>
    <property type="project" value="TreeGrafter"/>
</dbReference>
<evidence type="ECO:0000256" key="10">
    <source>
        <dbReference type="ARBA" id="ARBA00023235"/>
    </source>
</evidence>